<accession>A0A3B0V2X7</accession>
<proteinExistence type="inferred from homology"/>
<protein>
    <submittedName>
        <fullName evidence="9">Glycerol-3-phosphate dehydrogenase</fullName>
        <ecNumber evidence="9">1.1.5.3</ecNumber>
    </submittedName>
</protein>
<keyword evidence="5" id="KW-0274">FAD</keyword>
<gene>
    <name evidence="9" type="ORF">MNBD_BACTEROID06-355</name>
</gene>
<dbReference type="EC" id="1.1.5.3" evidence="9"/>
<feature type="domain" description="Alpha-glycerophosphate oxidase C-terminal" evidence="8">
    <location>
        <begin position="255"/>
        <end position="341"/>
    </location>
</feature>
<dbReference type="EMBL" id="UOES01000106">
    <property type="protein sequence ID" value="VAW26494.1"/>
    <property type="molecule type" value="Genomic_DNA"/>
</dbReference>
<feature type="non-terminal residue" evidence="9">
    <location>
        <position position="1"/>
    </location>
</feature>
<name>A0A3B0V2X7_9ZZZZ</name>
<evidence type="ECO:0000256" key="3">
    <source>
        <dbReference type="ARBA" id="ARBA00022630"/>
    </source>
</evidence>
<dbReference type="PROSITE" id="PS00978">
    <property type="entry name" value="FAD_G3PDH_2"/>
    <property type="match status" value="1"/>
</dbReference>
<dbReference type="Pfam" id="PF16901">
    <property type="entry name" value="DAO_C"/>
    <property type="match status" value="1"/>
</dbReference>
<evidence type="ECO:0000259" key="7">
    <source>
        <dbReference type="Pfam" id="PF01266"/>
    </source>
</evidence>
<dbReference type="Gene3D" id="3.50.50.60">
    <property type="entry name" value="FAD/NAD(P)-binding domain"/>
    <property type="match status" value="1"/>
</dbReference>
<evidence type="ECO:0000313" key="9">
    <source>
        <dbReference type="EMBL" id="VAW26494.1"/>
    </source>
</evidence>
<dbReference type="Gene3D" id="1.10.8.870">
    <property type="entry name" value="Alpha-glycerophosphate oxidase, cap domain"/>
    <property type="match status" value="1"/>
</dbReference>
<dbReference type="Gene3D" id="3.30.9.10">
    <property type="entry name" value="D-Amino Acid Oxidase, subunit A, domain 2"/>
    <property type="match status" value="1"/>
</dbReference>
<dbReference type="InterPro" id="IPR036188">
    <property type="entry name" value="FAD/NAD-bd_sf"/>
</dbReference>
<dbReference type="InterPro" id="IPR006076">
    <property type="entry name" value="FAD-dep_OxRdtase"/>
</dbReference>
<reference evidence="9" key="1">
    <citation type="submission" date="2018-06" db="EMBL/GenBank/DDBJ databases">
        <authorList>
            <person name="Zhirakovskaya E."/>
        </authorList>
    </citation>
    <scope>NUCLEOTIDE SEQUENCE</scope>
</reference>
<dbReference type="GO" id="GO:0006071">
    <property type="term" value="P:glycerol metabolic process"/>
    <property type="evidence" value="ECO:0007669"/>
    <property type="project" value="UniProtKB-KW"/>
</dbReference>
<feature type="domain" description="FAD dependent oxidoreductase" evidence="7">
    <location>
        <begin position="2"/>
        <end position="217"/>
    </location>
</feature>
<comment type="cofactor">
    <cofactor evidence="1">
        <name>FAD</name>
        <dbReference type="ChEBI" id="CHEBI:57692"/>
    </cofactor>
</comment>
<keyword evidence="6 9" id="KW-0560">Oxidoreductase</keyword>
<dbReference type="InterPro" id="IPR038299">
    <property type="entry name" value="DAO_C_sf"/>
</dbReference>
<dbReference type="Pfam" id="PF01266">
    <property type="entry name" value="DAO"/>
    <property type="match status" value="1"/>
</dbReference>
<evidence type="ECO:0000259" key="8">
    <source>
        <dbReference type="Pfam" id="PF16901"/>
    </source>
</evidence>
<dbReference type="PANTHER" id="PTHR11985">
    <property type="entry name" value="GLYCEROL-3-PHOSPHATE DEHYDROGENASE"/>
    <property type="match status" value="1"/>
</dbReference>
<evidence type="ECO:0000256" key="2">
    <source>
        <dbReference type="ARBA" id="ARBA00007330"/>
    </source>
</evidence>
<dbReference type="AlphaFoldDB" id="A0A3B0V2X7"/>
<evidence type="ECO:0000256" key="6">
    <source>
        <dbReference type="ARBA" id="ARBA00023002"/>
    </source>
</evidence>
<dbReference type="InterPro" id="IPR031656">
    <property type="entry name" value="DAO_C"/>
</dbReference>
<dbReference type="GO" id="GO:0046168">
    <property type="term" value="P:glycerol-3-phosphate catabolic process"/>
    <property type="evidence" value="ECO:0007669"/>
    <property type="project" value="TreeGrafter"/>
</dbReference>
<organism evidence="9">
    <name type="scientific">hydrothermal vent metagenome</name>
    <dbReference type="NCBI Taxonomy" id="652676"/>
    <lineage>
        <taxon>unclassified sequences</taxon>
        <taxon>metagenomes</taxon>
        <taxon>ecological metagenomes</taxon>
    </lineage>
</organism>
<evidence type="ECO:0000256" key="4">
    <source>
        <dbReference type="ARBA" id="ARBA00022798"/>
    </source>
</evidence>
<dbReference type="InterPro" id="IPR000447">
    <property type="entry name" value="G3P_DH_FAD-dep"/>
</dbReference>
<comment type="similarity">
    <text evidence="2">Belongs to the FAD-dependent glycerol-3-phosphate dehydrogenase family.</text>
</comment>
<sequence>HDGQFDDSRLAINLAQTLVENGGAAINYCGVTGFIKNEKEEIYGVVCKDEETKKAYKVKAKVVINATGVFTDDILNMDEPGKKRSVVPSQGVHIVLDSSFLQSDSAIMIPRTDDGRVLFAVPWHGKVVVGTTDHLVNEASIEPRALEEEIDFIMKTATKYLEKAPTRKDVKSIFAGLRPLAAPADEGEKTKEISRSHKILVSLSGLVTIIGGKWTTYRAMAEDVINKAALLGGLDEKKCVTEHMPIHGYVKNVKRENHLYVYGADIPELKQLIVQNPKLGEQLHPDLPYLKAEVIWAVRKEMARTIDDVLARRTRSLFLDAKASIEMAAEVGELMAKEMGKKYSWTQDQIKSYTQNAKGYILK</sequence>
<dbReference type="PANTHER" id="PTHR11985:SF35">
    <property type="entry name" value="ANAEROBIC GLYCEROL-3-PHOSPHATE DEHYDROGENASE SUBUNIT A"/>
    <property type="match status" value="1"/>
</dbReference>
<keyword evidence="3" id="KW-0285">Flavoprotein</keyword>
<dbReference type="SUPFAM" id="SSF51905">
    <property type="entry name" value="FAD/NAD(P)-binding domain"/>
    <property type="match status" value="1"/>
</dbReference>
<keyword evidence="4" id="KW-0319">Glycerol metabolism</keyword>
<dbReference type="GO" id="GO:0004368">
    <property type="term" value="F:glycerol-3-phosphate dehydrogenase (quinone) activity"/>
    <property type="evidence" value="ECO:0007669"/>
    <property type="project" value="UniProtKB-EC"/>
</dbReference>
<evidence type="ECO:0000256" key="1">
    <source>
        <dbReference type="ARBA" id="ARBA00001974"/>
    </source>
</evidence>
<evidence type="ECO:0000256" key="5">
    <source>
        <dbReference type="ARBA" id="ARBA00022827"/>
    </source>
</evidence>